<evidence type="ECO:0000256" key="2">
    <source>
        <dbReference type="ARBA" id="ARBA00012438"/>
    </source>
</evidence>
<feature type="domain" description="PAC" evidence="9">
    <location>
        <begin position="366"/>
        <end position="418"/>
    </location>
</feature>
<dbReference type="SMART" id="SM00448">
    <property type="entry name" value="REC"/>
    <property type="match status" value="1"/>
</dbReference>
<dbReference type="Pfam" id="PF00512">
    <property type="entry name" value="HisKA"/>
    <property type="match status" value="1"/>
</dbReference>
<accession>A0A6N7PU01</accession>
<dbReference type="Pfam" id="PF00072">
    <property type="entry name" value="Response_reg"/>
    <property type="match status" value="1"/>
</dbReference>
<keyword evidence="3 6" id="KW-0597">Phosphoprotein</keyword>
<dbReference type="InterPro" id="IPR035965">
    <property type="entry name" value="PAS-like_dom_sf"/>
</dbReference>
<gene>
    <name evidence="10" type="ORF">GF068_24455</name>
</gene>
<dbReference type="Proteomes" id="UP000440224">
    <property type="component" value="Unassembled WGS sequence"/>
</dbReference>
<dbReference type="PROSITE" id="PS50110">
    <property type="entry name" value="RESPONSE_REGULATORY"/>
    <property type="match status" value="1"/>
</dbReference>
<keyword evidence="4" id="KW-0808">Transferase</keyword>
<evidence type="ECO:0000259" key="9">
    <source>
        <dbReference type="PROSITE" id="PS50113"/>
    </source>
</evidence>
<dbReference type="InterPro" id="IPR036097">
    <property type="entry name" value="HisK_dim/P_sf"/>
</dbReference>
<dbReference type="EMBL" id="WJIE01000007">
    <property type="protein sequence ID" value="MRG95047.1"/>
    <property type="molecule type" value="Genomic_DNA"/>
</dbReference>
<evidence type="ECO:0000256" key="6">
    <source>
        <dbReference type="PROSITE-ProRule" id="PRU00169"/>
    </source>
</evidence>
<feature type="modified residue" description="4-aspartylphosphate" evidence="6">
    <location>
        <position position="555"/>
    </location>
</feature>
<dbReference type="CDD" id="cd00130">
    <property type="entry name" value="PAS"/>
    <property type="match status" value="1"/>
</dbReference>
<feature type="domain" description="PAS" evidence="8">
    <location>
        <begin position="290"/>
        <end position="361"/>
    </location>
</feature>
<organism evidence="10 11">
    <name type="scientific">Polyangium spumosum</name>
    <dbReference type="NCBI Taxonomy" id="889282"/>
    <lineage>
        <taxon>Bacteria</taxon>
        <taxon>Pseudomonadati</taxon>
        <taxon>Myxococcota</taxon>
        <taxon>Polyangia</taxon>
        <taxon>Polyangiales</taxon>
        <taxon>Polyangiaceae</taxon>
        <taxon>Polyangium</taxon>
    </lineage>
</organism>
<dbReference type="PROSITE" id="PS50112">
    <property type="entry name" value="PAS"/>
    <property type="match status" value="1"/>
</dbReference>
<evidence type="ECO:0000256" key="1">
    <source>
        <dbReference type="ARBA" id="ARBA00000085"/>
    </source>
</evidence>
<dbReference type="InterPro" id="IPR000700">
    <property type="entry name" value="PAS-assoc_C"/>
</dbReference>
<dbReference type="SUPFAM" id="SSF52172">
    <property type="entry name" value="CheY-like"/>
    <property type="match status" value="1"/>
</dbReference>
<dbReference type="EC" id="2.7.13.3" evidence="2"/>
<name>A0A6N7PU01_9BACT</name>
<dbReference type="Gene3D" id="1.10.287.130">
    <property type="match status" value="1"/>
</dbReference>
<dbReference type="PANTHER" id="PTHR43547">
    <property type="entry name" value="TWO-COMPONENT HISTIDINE KINASE"/>
    <property type="match status" value="1"/>
</dbReference>
<dbReference type="SUPFAM" id="SSF55781">
    <property type="entry name" value="GAF domain-like"/>
    <property type="match status" value="1"/>
</dbReference>
<dbReference type="InterPro" id="IPR003018">
    <property type="entry name" value="GAF"/>
</dbReference>
<dbReference type="InterPro" id="IPR000014">
    <property type="entry name" value="PAS"/>
</dbReference>
<dbReference type="PROSITE" id="PS50113">
    <property type="entry name" value="PAC"/>
    <property type="match status" value="1"/>
</dbReference>
<dbReference type="CDD" id="cd17580">
    <property type="entry name" value="REC_2_DhkD-like"/>
    <property type="match status" value="1"/>
</dbReference>
<evidence type="ECO:0000313" key="10">
    <source>
        <dbReference type="EMBL" id="MRG95047.1"/>
    </source>
</evidence>
<evidence type="ECO:0000256" key="4">
    <source>
        <dbReference type="ARBA" id="ARBA00022679"/>
    </source>
</evidence>
<dbReference type="SUPFAM" id="SSF55785">
    <property type="entry name" value="PYP-like sensor domain (PAS domain)"/>
    <property type="match status" value="1"/>
</dbReference>
<feature type="domain" description="Response regulatory" evidence="7">
    <location>
        <begin position="506"/>
        <end position="622"/>
    </location>
</feature>
<dbReference type="GO" id="GO:0000155">
    <property type="term" value="F:phosphorelay sensor kinase activity"/>
    <property type="evidence" value="ECO:0007669"/>
    <property type="project" value="InterPro"/>
</dbReference>
<comment type="caution">
    <text evidence="10">The sequence shown here is derived from an EMBL/GenBank/DDBJ whole genome shotgun (WGS) entry which is preliminary data.</text>
</comment>
<dbReference type="InterPro" id="IPR013655">
    <property type="entry name" value="PAS_fold_3"/>
</dbReference>
<dbReference type="Gene3D" id="3.30.450.40">
    <property type="match status" value="1"/>
</dbReference>
<dbReference type="Gene3D" id="3.40.50.2300">
    <property type="match status" value="1"/>
</dbReference>
<evidence type="ECO:0000256" key="3">
    <source>
        <dbReference type="ARBA" id="ARBA00022553"/>
    </source>
</evidence>
<dbReference type="Gene3D" id="3.30.450.20">
    <property type="entry name" value="PAS domain"/>
    <property type="match status" value="1"/>
</dbReference>
<dbReference type="Pfam" id="PF08447">
    <property type="entry name" value="PAS_3"/>
    <property type="match status" value="1"/>
</dbReference>
<dbReference type="InterPro" id="IPR011006">
    <property type="entry name" value="CheY-like_superfamily"/>
</dbReference>
<dbReference type="OrthoDB" id="9768069at2"/>
<dbReference type="AlphaFoldDB" id="A0A6N7PU01"/>
<proteinExistence type="predicted"/>
<dbReference type="Gene3D" id="2.10.70.100">
    <property type="match status" value="1"/>
</dbReference>
<sequence>MREHDGRSLPAGVLVEDVLAIQLDVGHGAKGNRKTPPGQGFSWRWVDVPLRRWVNELRRSLDPSPGESPHCDQQIPERRRVALSAHIVYCQCDMDSSGAELSPPSHALTARERALEAALAAEKARASAGLMLASALSQSLTPEKIVSVMLHYVTPLLHAPVASAFLLATGADALERVERRDKEAPGVASSTFLPLSAPLPECEVVRTGKAVWIESLDDMAERFPVLCARARRTGRHAFVCLPLAVEGRAYGVISFELAGARAFPASEQAFLLGLAQQCAQALDRARLEAAEQRLRLALDAGAIGIWDLDLSAGQVEADARCRAVMGLPAAGEVDRDGFFGQVHSDDAERVLAAVRRALEPASGGALLEELRVDEGQPEPRWVALRGQVTFDAEGAPTRLVGGAADITERIRAEQERARRLSKLGHDLRNPLSPMLTALQLMRMRAPDVLVKERTILERQVAHLSCLVDELLDVSRTTLGKVERPRKPCETAVVAGPPQVAAPERRRILLVDDNRDAAEMLAEGLRVFGYEVTVAHDGPSSLSIANEAAPDLALLDIGLPGMDGYELARRLQDIPGLSEVLLVALTGYGQKGARARSTEAGFRAHLVKPVELSRMVTLLETLGLPPASPPQP</sequence>
<dbReference type="InterPro" id="IPR029016">
    <property type="entry name" value="GAF-like_dom_sf"/>
</dbReference>
<dbReference type="SMART" id="SM00065">
    <property type="entry name" value="GAF"/>
    <property type="match status" value="1"/>
</dbReference>
<comment type="catalytic activity">
    <reaction evidence="1">
        <text>ATP + protein L-histidine = ADP + protein N-phospho-L-histidine.</text>
        <dbReference type="EC" id="2.7.13.3"/>
    </reaction>
</comment>
<dbReference type="CDD" id="cd00082">
    <property type="entry name" value="HisKA"/>
    <property type="match status" value="1"/>
</dbReference>
<dbReference type="Pfam" id="PF13185">
    <property type="entry name" value="GAF_2"/>
    <property type="match status" value="1"/>
</dbReference>
<dbReference type="PANTHER" id="PTHR43547:SF2">
    <property type="entry name" value="HYBRID SIGNAL TRANSDUCTION HISTIDINE KINASE C"/>
    <property type="match status" value="1"/>
</dbReference>
<evidence type="ECO:0000259" key="8">
    <source>
        <dbReference type="PROSITE" id="PS50112"/>
    </source>
</evidence>
<keyword evidence="11" id="KW-1185">Reference proteome</keyword>
<protein>
    <recommendedName>
        <fullName evidence="2">histidine kinase</fullName>
        <ecNumber evidence="2">2.7.13.3</ecNumber>
    </recommendedName>
</protein>
<dbReference type="SMART" id="SM00091">
    <property type="entry name" value="PAS"/>
    <property type="match status" value="1"/>
</dbReference>
<dbReference type="InterPro" id="IPR003661">
    <property type="entry name" value="HisK_dim/P_dom"/>
</dbReference>
<reference evidence="10 11" key="1">
    <citation type="submission" date="2019-10" db="EMBL/GenBank/DDBJ databases">
        <title>A soil myxobacterium in the family Polyangiaceae.</title>
        <authorList>
            <person name="Li Y."/>
            <person name="Wang J."/>
        </authorList>
    </citation>
    <scope>NUCLEOTIDE SEQUENCE [LARGE SCALE GENOMIC DNA]</scope>
    <source>
        <strain evidence="10 11">DSM 14734</strain>
    </source>
</reference>
<evidence type="ECO:0000259" key="7">
    <source>
        <dbReference type="PROSITE" id="PS50110"/>
    </source>
</evidence>
<dbReference type="InterPro" id="IPR001789">
    <property type="entry name" value="Sig_transdc_resp-reg_receiver"/>
</dbReference>
<evidence type="ECO:0000256" key="5">
    <source>
        <dbReference type="ARBA" id="ARBA00022777"/>
    </source>
</evidence>
<dbReference type="SUPFAM" id="SSF47384">
    <property type="entry name" value="Homodimeric domain of signal transducing histidine kinase"/>
    <property type="match status" value="1"/>
</dbReference>
<keyword evidence="5" id="KW-0418">Kinase</keyword>
<dbReference type="SMART" id="SM00388">
    <property type="entry name" value="HisKA"/>
    <property type="match status" value="1"/>
</dbReference>
<evidence type="ECO:0000313" key="11">
    <source>
        <dbReference type="Proteomes" id="UP000440224"/>
    </source>
</evidence>